<dbReference type="RefSeq" id="WP_200312271.1">
    <property type="nucleotide sequence ID" value="NZ_JAENIM010000044.1"/>
</dbReference>
<accession>A0A8J7SPC9</accession>
<feature type="signal peptide" evidence="4">
    <location>
        <begin position="1"/>
        <end position="21"/>
    </location>
</feature>
<dbReference type="EMBL" id="JAENIM010000044">
    <property type="protein sequence ID" value="MBK1792258.1"/>
    <property type="molecule type" value="Genomic_DNA"/>
</dbReference>
<dbReference type="Proteomes" id="UP000624703">
    <property type="component" value="Unassembled WGS sequence"/>
</dbReference>
<evidence type="ECO:0000256" key="2">
    <source>
        <dbReference type="ARBA" id="ARBA00022803"/>
    </source>
</evidence>
<feature type="repeat" description="TPR" evidence="3">
    <location>
        <begin position="27"/>
        <end position="60"/>
    </location>
</feature>
<dbReference type="InterPro" id="IPR013105">
    <property type="entry name" value="TPR_2"/>
</dbReference>
<evidence type="ECO:0000256" key="4">
    <source>
        <dbReference type="SAM" id="SignalP"/>
    </source>
</evidence>
<evidence type="ECO:0000256" key="1">
    <source>
        <dbReference type="ARBA" id="ARBA00022737"/>
    </source>
</evidence>
<comment type="caution">
    <text evidence="5">The sequence shown here is derived from an EMBL/GenBank/DDBJ whole genome shotgun (WGS) entry which is preliminary data.</text>
</comment>
<keyword evidence="6" id="KW-1185">Reference proteome</keyword>
<dbReference type="InterPro" id="IPR011990">
    <property type="entry name" value="TPR-like_helical_dom_sf"/>
</dbReference>
<dbReference type="PROSITE" id="PS50293">
    <property type="entry name" value="TPR_REGION"/>
    <property type="match status" value="1"/>
</dbReference>
<dbReference type="Pfam" id="PF07719">
    <property type="entry name" value="TPR_2"/>
    <property type="match status" value="1"/>
</dbReference>
<dbReference type="AlphaFoldDB" id="A0A8J7SPC9"/>
<keyword evidence="1" id="KW-0677">Repeat</keyword>
<name>A0A8J7SPC9_9BACT</name>
<dbReference type="PROSITE" id="PS50005">
    <property type="entry name" value="TPR"/>
    <property type="match status" value="1"/>
</dbReference>
<dbReference type="SUPFAM" id="SSF48452">
    <property type="entry name" value="TPR-like"/>
    <property type="match status" value="1"/>
</dbReference>
<gene>
    <name evidence="5" type="ORF">JIN82_13935</name>
</gene>
<reference evidence="5" key="1">
    <citation type="submission" date="2021-01" db="EMBL/GenBank/DDBJ databases">
        <title>Modified the classification status of verrucomicrobia.</title>
        <authorList>
            <person name="Feng X."/>
        </authorList>
    </citation>
    <scope>NUCLEOTIDE SEQUENCE</scope>
    <source>
        <strain evidence="5">_KCTC 22039</strain>
    </source>
</reference>
<organism evidence="5 6">
    <name type="scientific">Persicirhabdus sediminis</name>
    <dbReference type="NCBI Taxonomy" id="454144"/>
    <lineage>
        <taxon>Bacteria</taxon>
        <taxon>Pseudomonadati</taxon>
        <taxon>Verrucomicrobiota</taxon>
        <taxon>Verrucomicrobiia</taxon>
        <taxon>Verrucomicrobiales</taxon>
        <taxon>Verrucomicrobiaceae</taxon>
        <taxon>Persicirhabdus</taxon>
    </lineage>
</organism>
<keyword evidence="2 3" id="KW-0802">TPR repeat</keyword>
<sequence length="180" mass="19810">MKKYMTIALTGLLAMSSVALADKAEDARNYYDQGVAYVKAGEKSKASAAFQQVLKLYPNNSKARVQLANLDQNIAKADLEKRKARFASVNIKTIDLQDASLRESLDALGHHIETETNKEFAPNFVLVEAHAQQLRGKTITLKLNNVPADKVLEYILNAAGARASFDQYAIVITPLSTVRN</sequence>
<evidence type="ECO:0000313" key="6">
    <source>
        <dbReference type="Proteomes" id="UP000624703"/>
    </source>
</evidence>
<dbReference type="InterPro" id="IPR019734">
    <property type="entry name" value="TPR_rpt"/>
</dbReference>
<proteinExistence type="predicted"/>
<keyword evidence="4" id="KW-0732">Signal</keyword>
<dbReference type="Gene3D" id="1.25.40.10">
    <property type="entry name" value="Tetratricopeptide repeat domain"/>
    <property type="match status" value="1"/>
</dbReference>
<protein>
    <submittedName>
        <fullName evidence="5">Tetratricopeptide repeat protein</fullName>
    </submittedName>
</protein>
<dbReference type="SMART" id="SM00028">
    <property type="entry name" value="TPR"/>
    <property type="match status" value="1"/>
</dbReference>
<evidence type="ECO:0000313" key="5">
    <source>
        <dbReference type="EMBL" id="MBK1792258.1"/>
    </source>
</evidence>
<feature type="chain" id="PRO_5035183708" evidence="4">
    <location>
        <begin position="22"/>
        <end position="180"/>
    </location>
</feature>
<evidence type="ECO:0000256" key="3">
    <source>
        <dbReference type="PROSITE-ProRule" id="PRU00339"/>
    </source>
</evidence>